<accession>A0A5B8V5J3</accession>
<dbReference type="EMBL" id="CP042435">
    <property type="protein sequence ID" value="QEC65991.1"/>
    <property type="molecule type" value="Genomic_DNA"/>
</dbReference>
<gene>
    <name evidence="1" type="ORF">FRZ67_01220</name>
</gene>
<evidence type="ECO:0000313" key="1">
    <source>
        <dbReference type="EMBL" id="QEC65991.1"/>
    </source>
</evidence>
<protein>
    <submittedName>
        <fullName evidence="1">Uncharacterized protein</fullName>
    </submittedName>
</protein>
<sequence>MNIFHRRQGQMHTDTCYFYTQTIQDFKHLLSDDYLKLLLSVGVYNLSRSGGWRHTAGSTQNVQPGQPVTLLRSIGWCPHLPKCYTKSLS</sequence>
<evidence type="ECO:0000313" key="2">
    <source>
        <dbReference type="Proteomes" id="UP000321533"/>
    </source>
</evidence>
<dbReference type="RefSeq" id="WP_147187791.1">
    <property type="nucleotide sequence ID" value="NZ_CP042435.1"/>
</dbReference>
<reference evidence="1 2" key="1">
    <citation type="journal article" date="2016" name="Int. J. Syst. Evol. Microbiol.">
        <title>Panacibacter ginsenosidivorans gen. nov., sp. nov., with ginsenoside converting activity isolated from soil of a ginseng field.</title>
        <authorList>
            <person name="Siddiqi M.Z."/>
            <person name="Muhammad Shafi S."/>
            <person name="Choi K.D."/>
            <person name="Im W.T."/>
        </authorList>
    </citation>
    <scope>NUCLEOTIDE SEQUENCE [LARGE SCALE GENOMIC DNA]</scope>
    <source>
        <strain evidence="1 2">Gsoil1550</strain>
    </source>
</reference>
<organism evidence="1 2">
    <name type="scientific">Panacibacter ginsenosidivorans</name>
    <dbReference type="NCBI Taxonomy" id="1813871"/>
    <lineage>
        <taxon>Bacteria</taxon>
        <taxon>Pseudomonadati</taxon>
        <taxon>Bacteroidota</taxon>
        <taxon>Chitinophagia</taxon>
        <taxon>Chitinophagales</taxon>
        <taxon>Chitinophagaceae</taxon>
        <taxon>Panacibacter</taxon>
    </lineage>
</organism>
<keyword evidence="2" id="KW-1185">Reference proteome</keyword>
<name>A0A5B8V5J3_9BACT</name>
<dbReference type="Proteomes" id="UP000321533">
    <property type="component" value="Chromosome"/>
</dbReference>
<dbReference type="KEGG" id="pgin:FRZ67_01220"/>
<proteinExistence type="predicted"/>
<dbReference type="AlphaFoldDB" id="A0A5B8V5J3"/>